<dbReference type="InterPro" id="IPR014710">
    <property type="entry name" value="RmlC-like_jellyroll"/>
</dbReference>
<dbReference type="Gene3D" id="2.60.120.10">
    <property type="entry name" value="Jelly Rolls"/>
    <property type="match status" value="1"/>
</dbReference>
<feature type="domain" description="NAD-dependent epimerase/dehydratase" evidence="1">
    <location>
        <begin position="3"/>
        <end position="186"/>
    </location>
</feature>
<gene>
    <name evidence="3" type="ORF">KQX62_04120</name>
</gene>
<dbReference type="InterPro" id="IPR050177">
    <property type="entry name" value="Lipid_A_modif_metabolic_enz"/>
</dbReference>
<dbReference type="EMBL" id="CP076676">
    <property type="protein sequence ID" value="UYO40505.1"/>
    <property type="molecule type" value="Genomic_DNA"/>
</dbReference>
<evidence type="ECO:0000313" key="3">
    <source>
        <dbReference type="EMBL" id="UYO40505.1"/>
    </source>
</evidence>
<proteinExistence type="predicted"/>
<sequence>MRIAITGADGFIGRNLTVRLAEKGDADIVPILRDTPRAELGARLAGVDIVFHLAGVNRPTDPAEFATGNADFTGVLCNALAALPVPPRIVLSSSTQAALDNPYGQSKHRAEEIVEAYAKRTGAKAHVFRLTNVFGKWSRPYYNSAVATFCYNVARGLPISVNDPAAPLRLVYVDDVVEAFLALAADTAAPGGYAEVEPVYETTVGAVADLVRSFPASRETLTTPPVGTGLARALQATYLSFLEPVAFTYTVPVYSDPRGSFVEMLKTVDSGQFSYFTAYPGITRGEHYHHSKTEKFLVIKGTASFGFRQIVTGETFELIARGGEATIVETIPGWAHNVTNIGDDELVVMLWANEIFDRARPDTIAARVKP</sequence>
<evidence type="ECO:0000259" key="2">
    <source>
        <dbReference type="Pfam" id="PF14667"/>
    </source>
</evidence>
<dbReference type="PANTHER" id="PTHR43245:SF55">
    <property type="entry name" value="NAD(P)-BINDING DOMAIN-CONTAINING PROTEIN"/>
    <property type="match status" value="1"/>
</dbReference>
<dbReference type="InterPro" id="IPR036291">
    <property type="entry name" value="NAD(P)-bd_dom_sf"/>
</dbReference>
<dbReference type="CDD" id="cd07007">
    <property type="entry name" value="cupin_CapF-like_C"/>
    <property type="match status" value="1"/>
</dbReference>
<dbReference type="InterPro" id="IPR011051">
    <property type="entry name" value="RmlC_Cupin_sf"/>
</dbReference>
<organism evidence="3 4">
    <name type="scientific">Rhodopseudomonas palustris</name>
    <dbReference type="NCBI Taxonomy" id="1076"/>
    <lineage>
        <taxon>Bacteria</taxon>
        <taxon>Pseudomonadati</taxon>
        <taxon>Pseudomonadota</taxon>
        <taxon>Alphaproteobacteria</taxon>
        <taxon>Hyphomicrobiales</taxon>
        <taxon>Nitrobacteraceae</taxon>
        <taxon>Rhodopseudomonas</taxon>
    </lineage>
</organism>
<protein>
    <submittedName>
        <fullName evidence="3">NAD-dependent epimerase/dehydratase family protein</fullName>
    </submittedName>
</protein>
<reference evidence="3" key="1">
    <citation type="journal article" date="2022" name="Biol. Control">
        <title>In silico genomic analysis of Rhodopseudomonas palustris strains revealed potential biocontrol agents and crop yield enhancers.</title>
        <authorList>
            <person name="Surachat K."/>
            <person name="Kantachote D."/>
            <person name="Deachamag P."/>
            <person name="Wonglapsuwan M."/>
        </authorList>
    </citation>
    <scope>NUCLEOTIDE SEQUENCE</scope>
    <source>
        <strain evidence="3">TLS06</strain>
    </source>
</reference>
<dbReference type="RefSeq" id="WP_264075521.1">
    <property type="nucleotide sequence ID" value="NZ_CP076676.1"/>
</dbReference>
<name>A0AAX3E0C0_RHOPL</name>
<dbReference type="InterPro" id="IPR001509">
    <property type="entry name" value="Epimerase_deHydtase"/>
</dbReference>
<dbReference type="Proteomes" id="UP001163166">
    <property type="component" value="Chromosome"/>
</dbReference>
<feature type="domain" description="Capsular polysaccharide assembling protein CapF C-terminal" evidence="2">
    <location>
        <begin position="255"/>
        <end position="364"/>
    </location>
</feature>
<evidence type="ECO:0000313" key="4">
    <source>
        <dbReference type="Proteomes" id="UP001163166"/>
    </source>
</evidence>
<dbReference type="NCBIfam" id="NF047837">
    <property type="entry name" value="UDPAcbARedWbcJ"/>
    <property type="match status" value="1"/>
</dbReference>
<dbReference type="InterPro" id="IPR029303">
    <property type="entry name" value="CapF_C"/>
</dbReference>
<dbReference type="Pfam" id="PF01370">
    <property type="entry name" value="Epimerase"/>
    <property type="match status" value="1"/>
</dbReference>
<dbReference type="SUPFAM" id="SSF51735">
    <property type="entry name" value="NAD(P)-binding Rossmann-fold domains"/>
    <property type="match status" value="1"/>
</dbReference>
<dbReference type="AlphaFoldDB" id="A0AAX3E0C0"/>
<evidence type="ECO:0000259" key="1">
    <source>
        <dbReference type="Pfam" id="PF01370"/>
    </source>
</evidence>
<accession>A0AAX3E0C0</accession>
<dbReference type="PANTHER" id="PTHR43245">
    <property type="entry name" value="BIFUNCTIONAL POLYMYXIN RESISTANCE PROTEIN ARNA"/>
    <property type="match status" value="1"/>
</dbReference>
<dbReference type="SUPFAM" id="SSF51182">
    <property type="entry name" value="RmlC-like cupins"/>
    <property type="match status" value="1"/>
</dbReference>
<dbReference type="Pfam" id="PF14667">
    <property type="entry name" value="Polysacc_synt_C"/>
    <property type="match status" value="1"/>
</dbReference>
<dbReference type="Gene3D" id="3.40.50.720">
    <property type="entry name" value="NAD(P)-binding Rossmann-like Domain"/>
    <property type="match status" value="1"/>
</dbReference>